<evidence type="ECO:0000256" key="6">
    <source>
        <dbReference type="ARBA" id="ARBA00022840"/>
    </source>
</evidence>
<comment type="similarity">
    <text evidence="2 8">Belongs to the glutamate--cysteine ligase type 1 family. Type 1 subfamily.</text>
</comment>
<dbReference type="Pfam" id="PF04262">
    <property type="entry name" value="Glu_cys_ligase"/>
    <property type="match status" value="1"/>
</dbReference>
<keyword evidence="4 8" id="KW-0317">Glutathione biosynthesis</keyword>
<evidence type="ECO:0000256" key="3">
    <source>
        <dbReference type="ARBA" id="ARBA00022598"/>
    </source>
</evidence>
<comment type="caution">
    <text evidence="11">The sequence shown here is derived from an EMBL/GenBank/DDBJ whole genome shotgun (WGS) entry which is preliminary data.</text>
</comment>
<dbReference type="AlphaFoldDB" id="A0AA42LKA5"/>
<dbReference type="GO" id="GO:0046872">
    <property type="term" value="F:metal ion binding"/>
    <property type="evidence" value="ECO:0007669"/>
    <property type="project" value="TreeGrafter"/>
</dbReference>
<keyword evidence="6 8" id="KW-0067">ATP-binding</keyword>
<dbReference type="InterPro" id="IPR006334">
    <property type="entry name" value="Glut_cys_ligase"/>
</dbReference>
<feature type="domain" description="Glutamate--cysteine ligase" evidence="10">
    <location>
        <begin position="19"/>
        <end position="384"/>
    </location>
</feature>
<dbReference type="GO" id="GO:0006750">
    <property type="term" value="P:glutathione biosynthetic process"/>
    <property type="evidence" value="ECO:0007669"/>
    <property type="project" value="UniProtKB-UniRule"/>
</dbReference>
<protein>
    <recommendedName>
        <fullName evidence="8">Glutamate--cysteine ligase</fullName>
        <ecNumber evidence="8">6.3.2.2</ecNumber>
    </recommendedName>
    <alternativeName>
        <fullName evidence="8">Gamma-ECS</fullName>
        <shortName evidence="8">GCS</shortName>
    </alternativeName>
    <alternativeName>
        <fullName evidence="8">Gamma-glutamylcysteine synthetase</fullName>
    </alternativeName>
</protein>
<dbReference type="HAMAP" id="MF_00578">
    <property type="entry name" value="Glu_cys_ligase"/>
    <property type="match status" value="1"/>
</dbReference>
<dbReference type="Gene3D" id="3.30.590.20">
    <property type="match status" value="1"/>
</dbReference>
<evidence type="ECO:0000313" key="11">
    <source>
        <dbReference type="EMBL" id="MDH0734819.1"/>
    </source>
</evidence>
<dbReference type="Proteomes" id="UP001161094">
    <property type="component" value="Unassembled WGS sequence"/>
</dbReference>
<keyword evidence="5 8" id="KW-0547">Nucleotide-binding</keyword>
<evidence type="ECO:0000256" key="8">
    <source>
        <dbReference type="HAMAP-Rule" id="MF_00578"/>
    </source>
</evidence>
<dbReference type="InterPro" id="IPR007370">
    <property type="entry name" value="Glu_cys_ligase"/>
</dbReference>
<dbReference type="InterPro" id="IPR014746">
    <property type="entry name" value="Gln_synth/guanido_kin_cat_dom"/>
</dbReference>
<evidence type="ECO:0000256" key="4">
    <source>
        <dbReference type="ARBA" id="ARBA00022684"/>
    </source>
</evidence>
<reference evidence="11" key="1">
    <citation type="submission" date="2022-09" db="EMBL/GenBank/DDBJ databases">
        <title>Intensive care unit water sources are persistently colonized with multi-drug resistant bacteria and are the site of extensive horizontal gene transfer of antibiotic resistance genes.</title>
        <authorList>
            <person name="Diorio-Toth L."/>
        </authorList>
    </citation>
    <scope>NUCLEOTIDE SEQUENCE</scope>
    <source>
        <strain evidence="11">GD03843</strain>
    </source>
</reference>
<keyword evidence="3 8" id="KW-0436">Ligase</keyword>
<accession>A0AA42LKA5</accession>
<evidence type="ECO:0000256" key="1">
    <source>
        <dbReference type="ARBA" id="ARBA00005006"/>
    </source>
</evidence>
<evidence type="ECO:0000313" key="12">
    <source>
        <dbReference type="Proteomes" id="UP001161094"/>
    </source>
</evidence>
<dbReference type="SUPFAM" id="SSF55931">
    <property type="entry name" value="Glutamine synthetase/guanido kinase"/>
    <property type="match status" value="1"/>
</dbReference>
<dbReference type="GO" id="GO:0004357">
    <property type="term" value="F:glutamate-cysteine ligase activity"/>
    <property type="evidence" value="ECO:0007669"/>
    <property type="project" value="UniProtKB-UniRule"/>
</dbReference>
<sequence>MHKPVPGALLQHRLNLIKDNSPLLSQCLRGIERECLRVTQDGSLARTPHPKALGSALTHALITTDYSESLLEFVTAARNAPTPVLKELDELHRFVYSALDAEYLWSSSMPCVLPTDDEIPIGEYGSSNAGRFKNVYRRGLGLRYGRAMQCIAGIHYNFSLPEAVWPLLHQAEDLNESGHAYQSSAYMALIRNFQRYCWLLIYLFGASPALNDGFLSAGSDELERFDAATLYLPFATSLRMSDLGYQSRAQATIDPCLNSLTGYVDSIRMAVQTPYQPYGNIGTHVYGERVQLNTNILQLESEYYAHIRPKRIPLDGERPLQALNVRGVQYVEVRCLDINPFLPMGIDAPQARFLDVFLLFCALDNSPPLEGEERRQSTENILRVAKSGRRPSLELHRGGKPVSLQEWSHELLARMTPVADLLDCAHGGQLHRHTLSAQETKVDYPSLTPSAQVLAAMNERDESFNRFALRQSQQHAEAFRAWPLSVERQELFETLSRNSLDEQLRLERQTTDDFDLFVEASQTAILRGS</sequence>
<name>A0AA42LKA5_9BURK</name>
<dbReference type="PANTHER" id="PTHR38761:SF1">
    <property type="entry name" value="GLUTAMATE--CYSTEINE LIGASE"/>
    <property type="match status" value="1"/>
</dbReference>
<evidence type="ECO:0000256" key="7">
    <source>
        <dbReference type="ARBA" id="ARBA00048819"/>
    </source>
</evidence>
<evidence type="ECO:0000256" key="2">
    <source>
        <dbReference type="ARBA" id="ARBA00008772"/>
    </source>
</evidence>
<comment type="catalytic activity">
    <reaction evidence="7 8 9">
        <text>L-cysteine + L-glutamate + ATP = gamma-L-glutamyl-L-cysteine + ADP + phosphate + H(+)</text>
        <dbReference type="Rhea" id="RHEA:13285"/>
        <dbReference type="ChEBI" id="CHEBI:15378"/>
        <dbReference type="ChEBI" id="CHEBI:29985"/>
        <dbReference type="ChEBI" id="CHEBI:30616"/>
        <dbReference type="ChEBI" id="CHEBI:35235"/>
        <dbReference type="ChEBI" id="CHEBI:43474"/>
        <dbReference type="ChEBI" id="CHEBI:58173"/>
        <dbReference type="ChEBI" id="CHEBI:456216"/>
        <dbReference type="EC" id="6.3.2.2"/>
    </reaction>
</comment>
<gene>
    <name evidence="8 11" type="primary">gshA</name>
    <name evidence="11" type="ORF">N5D93_03305</name>
</gene>
<evidence type="ECO:0000256" key="9">
    <source>
        <dbReference type="RuleBase" id="RU004391"/>
    </source>
</evidence>
<dbReference type="GO" id="GO:0005829">
    <property type="term" value="C:cytosol"/>
    <property type="evidence" value="ECO:0007669"/>
    <property type="project" value="TreeGrafter"/>
</dbReference>
<evidence type="ECO:0000256" key="5">
    <source>
        <dbReference type="ARBA" id="ARBA00022741"/>
    </source>
</evidence>
<evidence type="ECO:0000259" key="10">
    <source>
        <dbReference type="Pfam" id="PF04262"/>
    </source>
</evidence>
<dbReference type="PANTHER" id="PTHR38761">
    <property type="entry name" value="GLUTAMATE--CYSTEINE LIGASE"/>
    <property type="match status" value="1"/>
</dbReference>
<dbReference type="NCBIfam" id="TIGR01434">
    <property type="entry name" value="glu_cys_ligase"/>
    <property type="match status" value="1"/>
</dbReference>
<comment type="pathway">
    <text evidence="1 8 9">Sulfur metabolism; glutathione biosynthesis; glutathione from L-cysteine and L-glutamate: step 1/2.</text>
</comment>
<proteinExistence type="inferred from homology"/>
<organism evidence="11 12">
    <name type="scientific">Achromobacter spanius</name>
    <dbReference type="NCBI Taxonomy" id="217203"/>
    <lineage>
        <taxon>Bacteria</taxon>
        <taxon>Pseudomonadati</taxon>
        <taxon>Pseudomonadota</taxon>
        <taxon>Betaproteobacteria</taxon>
        <taxon>Burkholderiales</taxon>
        <taxon>Alcaligenaceae</taxon>
        <taxon>Achromobacter</taxon>
    </lineage>
</organism>
<dbReference type="EMBL" id="JAOCDZ010000001">
    <property type="protein sequence ID" value="MDH0734819.1"/>
    <property type="molecule type" value="Genomic_DNA"/>
</dbReference>
<dbReference type="EC" id="6.3.2.2" evidence="8"/>
<dbReference type="GO" id="GO:0005524">
    <property type="term" value="F:ATP binding"/>
    <property type="evidence" value="ECO:0007669"/>
    <property type="project" value="UniProtKB-KW"/>
</dbReference>